<feature type="compositionally biased region" description="Polar residues" evidence="2">
    <location>
        <begin position="209"/>
        <end position="223"/>
    </location>
</feature>
<protein>
    <recommendedName>
        <fullName evidence="4">Yeast cell wall synthesis Kre9/Knh1-like N-terminal domain-containing protein</fullName>
    </recommendedName>
</protein>
<gene>
    <name evidence="5" type="ORF">GALMADRAFT_1115903</name>
</gene>
<name>A0A067TPR6_GALM3</name>
<accession>A0A067TPR6</accession>
<evidence type="ECO:0000313" key="5">
    <source>
        <dbReference type="EMBL" id="KDR80928.1"/>
    </source>
</evidence>
<proteinExistence type="predicted"/>
<feature type="domain" description="Yeast cell wall synthesis Kre9/Knh1-like N-terminal" evidence="4">
    <location>
        <begin position="28"/>
        <end position="121"/>
    </location>
</feature>
<dbReference type="Pfam" id="PF10342">
    <property type="entry name" value="Kre9_KNH"/>
    <property type="match status" value="1"/>
</dbReference>
<evidence type="ECO:0000256" key="1">
    <source>
        <dbReference type="ARBA" id="ARBA00022729"/>
    </source>
</evidence>
<feature type="compositionally biased region" description="Low complexity" evidence="2">
    <location>
        <begin position="162"/>
        <end position="177"/>
    </location>
</feature>
<feature type="signal peptide" evidence="3">
    <location>
        <begin position="1"/>
        <end position="21"/>
    </location>
</feature>
<evidence type="ECO:0000256" key="3">
    <source>
        <dbReference type="SAM" id="SignalP"/>
    </source>
</evidence>
<dbReference type="PANTHER" id="PTHR40633">
    <property type="entry name" value="MATRIX PROTEIN, PUTATIVE (AFU_ORTHOLOGUE AFUA_8G05410)-RELATED"/>
    <property type="match status" value="1"/>
</dbReference>
<dbReference type="InterPro" id="IPR052982">
    <property type="entry name" value="SRP1/TIP1-like"/>
</dbReference>
<sequence>MFAAHAFTALLVLVAPLVARADVTPSEPGPGDTFNAGATCHTTWMGDTNSTTEWKNMAIELMTGSNLGMVHLTTVATNQDGTKDGTFTFPCPQVNPYSAIYFFQYSSPLATDRTWTTRFTIASPSGQSVPPPNATQPDSNDAIPWGTGALVDPSTAVAAPSFGGGAASPSGAVSSPPASVPSAPPAVPTKAPASTSSKVDDSSSTDSSAPLTTGTPANKTTTSAASVVSFDGRLWMSAAGLVAASFMW</sequence>
<keyword evidence="6" id="KW-1185">Reference proteome</keyword>
<feature type="compositionally biased region" description="Pro residues" evidence="2">
    <location>
        <begin position="178"/>
        <end position="187"/>
    </location>
</feature>
<organism evidence="5 6">
    <name type="scientific">Galerina marginata (strain CBS 339.88)</name>
    <dbReference type="NCBI Taxonomy" id="685588"/>
    <lineage>
        <taxon>Eukaryota</taxon>
        <taxon>Fungi</taxon>
        <taxon>Dikarya</taxon>
        <taxon>Basidiomycota</taxon>
        <taxon>Agaricomycotina</taxon>
        <taxon>Agaricomycetes</taxon>
        <taxon>Agaricomycetidae</taxon>
        <taxon>Agaricales</taxon>
        <taxon>Agaricineae</taxon>
        <taxon>Strophariaceae</taxon>
        <taxon>Galerina</taxon>
    </lineage>
</organism>
<feature type="compositionally biased region" description="Low complexity" evidence="2">
    <location>
        <begin position="188"/>
        <end position="208"/>
    </location>
</feature>
<evidence type="ECO:0000313" key="6">
    <source>
        <dbReference type="Proteomes" id="UP000027222"/>
    </source>
</evidence>
<dbReference type="HOGENOM" id="CLU_078127_2_0_1"/>
<dbReference type="OrthoDB" id="2432613at2759"/>
<evidence type="ECO:0000256" key="2">
    <source>
        <dbReference type="SAM" id="MobiDB-lite"/>
    </source>
</evidence>
<dbReference type="EMBL" id="KL142371">
    <property type="protein sequence ID" value="KDR80928.1"/>
    <property type="molecule type" value="Genomic_DNA"/>
</dbReference>
<dbReference type="AlphaFoldDB" id="A0A067TPR6"/>
<dbReference type="InterPro" id="IPR018466">
    <property type="entry name" value="Kre9/Knh1-like_N"/>
</dbReference>
<feature type="region of interest" description="Disordered" evidence="2">
    <location>
        <begin position="162"/>
        <end position="223"/>
    </location>
</feature>
<evidence type="ECO:0000259" key="4">
    <source>
        <dbReference type="Pfam" id="PF10342"/>
    </source>
</evidence>
<dbReference type="STRING" id="685588.A0A067TPR6"/>
<feature type="chain" id="PRO_5001647046" description="Yeast cell wall synthesis Kre9/Knh1-like N-terminal domain-containing protein" evidence="3">
    <location>
        <begin position="22"/>
        <end position="248"/>
    </location>
</feature>
<reference evidence="6" key="1">
    <citation type="journal article" date="2014" name="Proc. Natl. Acad. Sci. U.S.A.">
        <title>Extensive sampling of basidiomycete genomes demonstrates inadequacy of the white-rot/brown-rot paradigm for wood decay fungi.</title>
        <authorList>
            <person name="Riley R."/>
            <person name="Salamov A.A."/>
            <person name="Brown D.W."/>
            <person name="Nagy L.G."/>
            <person name="Floudas D."/>
            <person name="Held B.W."/>
            <person name="Levasseur A."/>
            <person name="Lombard V."/>
            <person name="Morin E."/>
            <person name="Otillar R."/>
            <person name="Lindquist E.A."/>
            <person name="Sun H."/>
            <person name="LaButti K.M."/>
            <person name="Schmutz J."/>
            <person name="Jabbour D."/>
            <person name="Luo H."/>
            <person name="Baker S.E."/>
            <person name="Pisabarro A.G."/>
            <person name="Walton J.D."/>
            <person name="Blanchette R.A."/>
            <person name="Henrissat B."/>
            <person name="Martin F."/>
            <person name="Cullen D."/>
            <person name="Hibbett D.S."/>
            <person name="Grigoriev I.V."/>
        </authorList>
    </citation>
    <scope>NUCLEOTIDE SEQUENCE [LARGE SCALE GENOMIC DNA]</scope>
    <source>
        <strain evidence="6">CBS 339.88</strain>
    </source>
</reference>
<dbReference type="PANTHER" id="PTHR40633:SF1">
    <property type="entry name" value="GPI ANCHORED SERINE-THREONINE RICH PROTEIN (AFU_ORTHOLOGUE AFUA_1G03630)"/>
    <property type="match status" value="1"/>
</dbReference>
<feature type="region of interest" description="Disordered" evidence="2">
    <location>
        <begin position="121"/>
        <end position="148"/>
    </location>
</feature>
<keyword evidence="1 3" id="KW-0732">Signal</keyword>
<dbReference type="Proteomes" id="UP000027222">
    <property type="component" value="Unassembled WGS sequence"/>
</dbReference>